<keyword evidence="6" id="KW-0472">Membrane</keyword>
<dbReference type="GO" id="GO:0001405">
    <property type="term" value="C:PAM complex, Tim23 associated import motor"/>
    <property type="evidence" value="ECO:0007669"/>
    <property type="project" value="TreeGrafter"/>
</dbReference>
<evidence type="ECO:0000256" key="2">
    <source>
        <dbReference type="ARBA" id="ARBA00022692"/>
    </source>
</evidence>
<feature type="domain" description="J" evidence="10">
    <location>
        <begin position="19"/>
        <end position="77"/>
    </location>
</feature>
<gene>
    <name evidence="11" type="ORF">VNE69_12179</name>
</gene>
<dbReference type="PROSITE" id="PS50076">
    <property type="entry name" value="DNAJ_2"/>
    <property type="match status" value="1"/>
</dbReference>
<dbReference type="RefSeq" id="XP_065331339.1">
    <property type="nucleotide sequence ID" value="XM_065475267.1"/>
</dbReference>
<dbReference type="PANTHER" id="PTHR12763">
    <property type="match status" value="1"/>
</dbReference>
<keyword evidence="4" id="KW-1133">Transmembrane helix</keyword>
<evidence type="ECO:0000256" key="5">
    <source>
        <dbReference type="ARBA" id="ARBA00023128"/>
    </source>
</evidence>
<keyword evidence="2" id="KW-0812">Transmembrane</keyword>
<dbReference type="SUPFAM" id="SSF46565">
    <property type="entry name" value="Chaperone J-domain"/>
    <property type="match status" value="1"/>
</dbReference>
<dbReference type="KEGG" id="vnx:VNE69_12179"/>
<organism evidence="11 12">
    <name type="scientific">Vairimorpha necatrix</name>
    <dbReference type="NCBI Taxonomy" id="6039"/>
    <lineage>
        <taxon>Eukaryota</taxon>
        <taxon>Fungi</taxon>
        <taxon>Fungi incertae sedis</taxon>
        <taxon>Microsporidia</taxon>
        <taxon>Nosematidae</taxon>
        <taxon>Vairimorpha</taxon>
    </lineage>
</organism>
<keyword evidence="5" id="KW-0496">Mitochondrion</keyword>
<sequence length="77" mass="8882">MFNTLSKLNGHFLDKMYSSFLRVMDLKEARLVLEVSKGDSVHKKYKELMRINHPDTGGSSYITSKINEAYKLLKNSN</sequence>
<evidence type="ECO:0000313" key="11">
    <source>
        <dbReference type="EMBL" id="WUR05194.1"/>
    </source>
</evidence>
<dbReference type="InterPro" id="IPR036869">
    <property type="entry name" value="J_dom_sf"/>
</dbReference>
<proteinExistence type="inferred from homology"/>
<dbReference type="InterPro" id="IPR001623">
    <property type="entry name" value="DnaJ_domain"/>
</dbReference>
<dbReference type="GO" id="GO:0001671">
    <property type="term" value="F:ATPase activator activity"/>
    <property type="evidence" value="ECO:0007669"/>
    <property type="project" value="TreeGrafter"/>
</dbReference>
<keyword evidence="3" id="KW-0999">Mitochondrion inner membrane</keyword>
<evidence type="ECO:0000256" key="3">
    <source>
        <dbReference type="ARBA" id="ARBA00022792"/>
    </source>
</evidence>
<dbReference type="GO" id="GO:0030150">
    <property type="term" value="P:protein import into mitochondrial matrix"/>
    <property type="evidence" value="ECO:0007669"/>
    <property type="project" value="TreeGrafter"/>
</dbReference>
<dbReference type="EMBL" id="CP142737">
    <property type="protein sequence ID" value="WUR05194.1"/>
    <property type="molecule type" value="Genomic_DNA"/>
</dbReference>
<dbReference type="Gene3D" id="1.10.287.110">
    <property type="entry name" value="DnaJ domain"/>
    <property type="match status" value="1"/>
</dbReference>
<dbReference type="Proteomes" id="UP001334084">
    <property type="component" value="Chromosome 12"/>
</dbReference>
<keyword evidence="12" id="KW-1185">Reference proteome</keyword>
<evidence type="ECO:0000259" key="10">
    <source>
        <dbReference type="PROSITE" id="PS50076"/>
    </source>
</evidence>
<evidence type="ECO:0000313" key="12">
    <source>
        <dbReference type="Proteomes" id="UP001334084"/>
    </source>
</evidence>
<evidence type="ECO:0000256" key="1">
    <source>
        <dbReference type="ARBA" id="ARBA00004434"/>
    </source>
</evidence>
<evidence type="ECO:0000256" key="7">
    <source>
        <dbReference type="ARBA" id="ARBA00038105"/>
    </source>
</evidence>
<reference evidence="11" key="1">
    <citation type="journal article" date="2024" name="BMC Genomics">
        <title>Functional annotation of a divergent genome using sequence and structure-based similarity.</title>
        <authorList>
            <person name="Svedberg D."/>
            <person name="Winiger R.R."/>
            <person name="Berg A."/>
            <person name="Sharma H."/>
            <person name="Tellgren-Roth C."/>
            <person name="Debrunner-Vossbrinck B.A."/>
            <person name="Vossbrinck C.R."/>
            <person name="Barandun J."/>
        </authorList>
    </citation>
    <scope>NUCLEOTIDE SEQUENCE</scope>
    <source>
        <strain evidence="11">Illinois isolate</strain>
    </source>
</reference>
<evidence type="ECO:0000256" key="8">
    <source>
        <dbReference type="ARBA" id="ARBA00040828"/>
    </source>
</evidence>
<protein>
    <recommendedName>
        <fullName evidence="8">Mitochondrial import inner membrane translocase subunit TIM14</fullName>
    </recommendedName>
    <alternativeName>
        <fullName evidence="9">Presequence translocated-associated motor subunit PAM18</fullName>
    </alternativeName>
</protein>
<accession>A0AAX4JGT9</accession>
<evidence type="ECO:0000256" key="6">
    <source>
        <dbReference type="ARBA" id="ARBA00023136"/>
    </source>
</evidence>
<name>A0AAX4JGT9_9MICR</name>
<dbReference type="GeneID" id="90543041"/>
<comment type="similarity">
    <text evidence="7">Belongs to the TIM14 family.</text>
</comment>
<comment type="subcellular location">
    <subcellularLocation>
        <location evidence="1">Mitochondrion inner membrane</location>
        <topology evidence="1">Single-pass membrane protein</topology>
    </subcellularLocation>
</comment>
<dbReference type="AlphaFoldDB" id="A0AAX4JGT9"/>
<dbReference type="PANTHER" id="PTHR12763:SF28">
    <property type="entry name" value="GEO10507P1-RELATED"/>
    <property type="match status" value="1"/>
</dbReference>
<evidence type="ECO:0000256" key="4">
    <source>
        <dbReference type="ARBA" id="ARBA00022989"/>
    </source>
</evidence>
<evidence type="ECO:0000256" key="9">
    <source>
        <dbReference type="ARBA" id="ARBA00041716"/>
    </source>
</evidence>